<dbReference type="RefSeq" id="XP_009837279.1">
    <property type="nucleotide sequence ID" value="XM_009838977.1"/>
</dbReference>
<gene>
    <name evidence="1" type="ORF">H257_11899</name>
</gene>
<dbReference type="VEuPathDB" id="FungiDB:H257_11899"/>
<accession>W4G2W8</accession>
<dbReference type="AlphaFoldDB" id="W4G2W8"/>
<protein>
    <submittedName>
        <fullName evidence="1">Uncharacterized protein</fullName>
    </submittedName>
</protein>
<dbReference type="EMBL" id="KI913149">
    <property type="protein sequence ID" value="ETV73404.1"/>
    <property type="molecule type" value="Genomic_DNA"/>
</dbReference>
<evidence type="ECO:0000313" key="1">
    <source>
        <dbReference type="EMBL" id="ETV73404.1"/>
    </source>
</evidence>
<name>W4G2W8_APHAT</name>
<sequence>MSTRVGVYTPKGVMNEKYIWLSACSGNCQYPLVQSNVKYTFALIGLLSIVMRKSPTSFFGTILGAAVHVARLFCGGYRRIPHFTGVVPQNEYASGIKMRFLREHARPRLDLLCYIITNNIQELYVDKFARATNVSMFYVANASNEMYAPQFKVRGFTYPFWTFPSSKSEMLSLESNRSMVDLVVHSAEVDIGNVGSTPNATSVVQNDHTQRGTTKAMYESIVNLAKWVISHANEIQDNPRQLHIAQRQLQRVYSYQESISQVARMRKRRRTNVAGNELTVFFQPPSI</sequence>
<proteinExistence type="predicted"/>
<dbReference type="GeneID" id="20813895"/>
<reference evidence="1" key="1">
    <citation type="submission" date="2013-12" db="EMBL/GenBank/DDBJ databases">
        <title>The Genome Sequence of Aphanomyces astaci APO3.</title>
        <authorList>
            <consortium name="The Broad Institute Genomics Platform"/>
            <person name="Russ C."/>
            <person name="Tyler B."/>
            <person name="van West P."/>
            <person name="Dieguez-Uribeondo J."/>
            <person name="Young S.K."/>
            <person name="Zeng Q."/>
            <person name="Gargeya S."/>
            <person name="Fitzgerald M."/>
            <person name="Abouelleil A."/>
            <person name="Alvarado L."/>
            <person name="Chapman S.B."/>
            <person name="Gainer-Dewar J."/>
            <person name="Goldberg J."/>
            <person name="Griggs A."/>
            <person name="Gujja S."/>
            <person name="Hansen M."/>
            <person name="Howarth C."/>
            <person name="Imamovic A."/>
            <person name="Ireland A."/>
            <person name="Larimer J."/>
            <person name="McCowan C."/>
            <person name="Murphy C."/>
            <person name="Pearson M."/>
            <person name="Poon T.W."/>
            <person name="Priest M."/>
            <person name="Roberts A."/>
            <person name="Saif S."/>
            <person name="Shea T."/>
            <person name="Sykes S."/>
            <person name="Wortman J."/>
            <person name="Nusbaum C."/>
            <person name="Birren B."/>
        </authorList>
    </citation>
    <scope>NUCLEOTIDE SEQUENCE [LARGE SCALE GENOMIC DNA]</scope>
    <source>
        <strain evidence="1">APO3</strain>
    </source>
</reference>
<organism evidence="1">
    <name type="scientific">Aphanomyces astaci</name>
    <name type="common">Crayfish plague agent</name>
    <dbReference type="NCBI Taxonomy" id="112090"/>
    <lineage>
        <taxon>Eukaryota</taxon>
        <taxon>Sar</taxon>
        <taxon>Stramenopiles</taxon>
        <taxon>Oomycota</taxon>
        <taxon>Saprolegniomycetes</taxon>
        <taxon>Saprolegniales</taxon>
        <taxon>Verrucalvaceae</taxon>
        <taxon>Aphanomyces</taxon>
    </lineage>
</organism>